<evidence type="ECO:0000313" key="2">
    <source>
        <dbReference type="Proteomes" id="UP000688137"/>
    </source>
</evidence>
<evidence type="ECO:0000313" key="1">
    <source>
        <dbReference type="EMBL" id="CAD8074103.1"/>
    </source>
</evidence>
<protein>
    <submittedName>
        <fullName evidence="1">Uncharacterized protein</fullName>
    </submittedName>
</protein>
<comment type="caution">
    <text evidence="1">The sequence shown here is derived from an EMBL/GenBank/DDBJ whole genome shotgun (WGS) entry which is preliminary data.</text>
</comment>
<dbReference type="AlphaFoldDB" id="A0A8S1M8D1"/>
<gene>
    <name evidence="1" type="ORF">PPRIM_AZ9-3.1.T0520080</name>
</gene>
<name>A0A8S1M8D1_PARPR</name>
<keyword evidence="2" id="KW-1185">Reference proteome</keyword>
<sequence>MGNVVCFKVESSAINTVTVDESTKNIQPIQNSNTQDSLKHLNEIIPSPSLSQQEQNDKKCQMCTKTISFTFVQINCQKNCVYHPICIEEHIKKLIDSEKQIIKCGCGTKINTNFLRLSSIPGKMNLLSKIFERQLDYILGSSQQIRRDIEIQNYVKQNRLRKEYDDYILIQQDTLTYEETPQ</sequence>
<reference evidence="1" key="1">
    <citation type="submission" date="2021-01" db="EMBL/GenBank/DDBJ databases">
        <authorList>
            <consortium name="Genoscope - CEA"/>
            <person name="William W."/>
        </authorList>
    </citation>
    <scope>NUCLEOTIDE SEQUENCE</scope>
</reference>
<proteinExistence type="predicted"/>
<dbReference type="Proteomes" id="UP000688137">
    <property type="component" value="Unassembled WGS sequence"/>
</dbReference>
<dbReference type="EMBL" id="CAJJDM010000052">
    <property type="protein sequence ID" value="CAD8074103.1"/>
    <property type="molecule type" value="Genomic_DNA"/>
</dbReference>
<organism evidence="1 2">
    <name type="scientific">Paramecium primaurelia</name>
    <dbReference type="NCBI Taxonomy" id="5886"/>
    <lineage>
        <taxon>Eukaryota</taxon>
        <taxon>Sar</taxon>
        <taxon>Alveolata</taxon>
        <taxon>Ciliophora</taxon>
        <taxon>Intramacronucleata</taxon>
        <taxon>Oligohymenophorea</taxon>
        <taxon>Peniculida</taxon>
        <taxon>Parameciidae</taxon>
        <taxon>Paramecium</taxon>
    </lineage>
</organism>
<accession>A0A8S1M8D1</accession>